<dbReference type="NCBIfam" id="TIGR00105">
    <property type="entry name" value="L31"/>
    <property type="match status" value="1"/>
</dbReference>
<keyword evidence="8 11" id="KW-0689">Ribosomal protein</keyword>
<keyword evidence="5 11" id="KW-0699">rRNA-binding</keyword>
<comment type="cofactor">
    <cofactor evidence="11">
        <name>Zn(2+)</name>
        <dbReference type="ChEBI" id="CHEBI:29105"/>
    </cofactor>
    <text evidence="11">Binds 1 zinc ion per subunit.</text>
</comment>
<dbReference type="InterPro" id="IPR027491">
    <property type="entry name" value="Ribosomal_bL31_A"/>
</dbReference>
<comment type="similarity">
    <text evidence="2 11">Belongs to the bacterial ribosomal protein bL31 family. Type A subfamily.</text>
</comment>
<protein>
    <recommendedName>
        <fullName evidence="10 11">Large ribosomal subunit protein bL31</fullName>
    </recommendedName>
</protein>
<sequence>MKAGIHPEYKEVNASCSCGNTFVFKSTLGKEEMHLDVCDKCHPFYTGKQRVVDTGGRVDRFNKRFGALSSKK</sequence>
<evidence type="ECO:0000313" key="13">
    <source>
        <dbReference type="Proteomes" id="UP000694232"/>
    </source>
</evidence>
<dbReference type="AlphaFoldDB" id="A0A975U9G9"/>
<dbReference type="GO" id="GO:0006412">
    <property type="term" value="P:translation"/>
    <property type="evidence" value="ECO:0007669"/>
    <property type="project" value="UniProtKB-UniRule"/>
</dbReference>
<dbReference type="FunFam" id="4.10.830.30:FF:000001">
    <property type="entry name" value="50S ribosomal protein L31"/>
    <property type="match status" value="1"/>
</dbReference>
<dbReference type="InterPro" id="IPR042105">
    <property type="entry name" value="Ribosomal_bL31_sf"/>
</dbReference>
<keyword evidence="7 11" id="KW-0694">RNA-binding</keyword>
<evidence type="ECO:0000256" key="8">
    <source>
        <dbReference type="ARBA" id="ARBA00022980"/>
    </source>
</evidence>
<feature type="binding site" evidence="11">
    <location>
        <position position="41"/>
    </location>
    <ligand>
        <name>Zn(2+)</name>
        <dbReference type="ChEBI" id="CHEBI:29105"/>
    </ligand>
</feature>
<feature type="binding site" evidence="11">
    <location>
        <position position="18"/>
    </location>
    <ligand>
        <name>Zn(2+)</name>
        <dbReference type="ChEBI" id="CHEBI:29105"/>
    </ligand>
</feature>
<dbReference type="Proteomes" id="UP000694232">
    <property type="component" value="Chromosome 1"/>
</dbReference>
<evidence type="ECO:0000256" key="5">
    <source>
        <dbReference type="ARBA" id="ARBA00022730"/>
    </source>
</evidence>
<dbReference type="GO" id="GO:1990904">
    <property type="term" value="C:ribonucleoprotein complex"/>
    <property type="evidence" value="ECO:0007669"/>
    <property type="project" value="UniProtKB-KW"/>
</dbReference>
<dbReference type="GO" id="GO:0003735">
    <property type="term" value="F:structural constituent of ribosome"/>
    <property type="evidence" value="ECO:0007669"/>
    <property type="project" value="InterPro"/>
</dbReference>
<evidence type="ECO:0000256" key="3">
    <source>
        <dbReference type="ARBA" id="ARBA00011838"/>
    </source>
</evidence>
<dbReference type="PROSITE" id="PS01143">
    <property type="entry name" value="RIBOSOMAL_L31"/>
    <property type="match status" value="1"/>
</dbReference>
<evidence type="ECO:0000256" key="6">
    <source>
        <dbReference type="ARBA" id="ARBA00022833"/>
    </source>
</evidence>
<dbReference type="InterPro" id="IPR034704">
    <property type="entry name" value="Ribosomal_bL28/bL31-like_sf"/>
</dbReference>
<dbReference type="NCBIfam" id="NF001809">
    <property type="entry name" value="PRK00528.1"/>
    <property type="match status" value="1"/>
</dbReference>
<dbReference type="PRINTS" id="PR01249">
    <property type="entry name" value="RIBOSOMALL31"/>
</dbReference>
<dbReference type="Gene3D" id="4.10.830.30">
    <property type="entry name" value="Ribosomal protein L31"/>
    <property type="match status" value="1"/>
</dbReference>
<evidence type="ECO:0000256" key="2">
    <source>
        <dbReference type="ARBA" id="ARBA00009296"/>
    </source>
</evidence>
<keyword evidence="9 11" id="KW-0687">Ribonucleoprotein</keyword>
<dbReference type="RefSeq" id="WP_136485352.1">
    <property type="nucleotide sequence ID" value="NZ_CP076643.1"/>
</dbReference>
<gene>
    <name evidence="11 12" type="primary">rpmE</name>
    <name evidence="12" type="ORF">KNV97_19925</name>
</gene>
<evidence type="ECO:0000313" key="12">
    <source>
        <dbReference type="EMBL" id="QXO17590.1"/>
    </source>
</evidence>
<dbReference type="GO" id="GO:0005840">
    <property type="term" value="C:ribosome"/>
    <property type="evidence" value="ECO:0007669"/>
    <property type="project" value="UniProtKB-KW"/>
</dbReference>
<name>A0A975U9G9_9VIBR</name>
<dbReference type="PANTHER" id="PTHR33280">
    <property type="entry name" value="50S RIBOSOMAL PROTEIN L31, CHLOROPLASTIC"/>
    <property type="match status" value="1"/>
</dbReference>
<evidence type="ECO:0000256" key="10">
    <source>
        <dbReference type="ARBA" id="ARBA00035687"/>
    </source>
</evidence>
<dbReference type="HAMAP" id="MF_00501">
    <property type="entry name" value="Ribosomal_bL31_1"/>
    <property type="match status" value="1"/>
</dbReference>
<dbReference type="PANTHER" id="PTHR33280:SF6">
    <property type="entry name" value="LARGE RIBOSOMAL SUBUNIT PROTEIN BL31A"/>
    <property type="match status" value="1"/>
</dbReference>
<evidence type="ECO:0000256" key="9">
    <source>
        <dbReference type="ARBA" id="ARBA00023274"/>
    </source>
</evidence>
<dbReference type="Pfam" id="PF01197">
    <property type="entry name" value="Ribosomal_L31"/>
    <property type="match status" value="1"/>
</dbReference>
<dbReference type="NCBIfam" id="NF000612">
    <property type="entry name" value="PRK00019.1"/>
    <property type="match status" value="1"/>
</dbReference>
<dbReference type="SUPFAM" id="SSF143800">
    <property type="entry name" value="L28p-like"/>
    <property type="match status" value="1"/>
</dbReference>
<reference evidence="12" key="1">
    <citation type="submission" date="2021-06" db="EMBL/GenBank/DDBJ databases">
        <title>Vibrio nov. sp., novel gut bacterium isolated from Yellow Sea oyster.</title>
        <authorList>
            <person name="Muhammad N."/>
            <person name="Nguyen T.H."/>
            <person name="Lee Y.-J."/>
            <person name="Ko J."/>
            <person name="Kim S.-G."/>
        </authorList>
    </citation>
    <scope>NUCLEOTIDE SEQUENCE</scope>
    <source>
        <strain evidence="12">OG9-811</strain>
    </source>
</reference>
<keyword evidence="13" id="KW-1185">Reference proteome</keyword>
<dbReference type="EMBL" id="CP076643">
    <property type="protein sequence ID" value="QXO17590.1"/>
    <property type="molecule type" value="Genomic_DNA"/>
</dbReference>
<organism evidence="12 13">
    <name type="scientific">Vibrio ostreae</name>
    <dbReference type="NCBI Taxonomy" id="2841925"/>
    <lineage>
        <taxon>Bacteria</taxon>
        <taxon>Pseudomonadati</taxon>
        <taxon>Pseudomonadota</taxon>
        <taxon>Gammaproteobacteria</taxon>
        <taxon>Vibrionales</taxon>
        <taxon>Vibrionaceae</taxon>
        <taxon>Vibrio</taxon>
    </lineage>
</organism>
<comment type="subunit">
    <text evidence="3 11">Part of the 50S ribosomal subunit.</text>
</comment>
<dbReference type="InterPro" id="IPR002150">
    <property type="entry name" value="Ribosomal_bL31"/>
</dbReference>
<accession>A0A975U9G9</accession>
<comment type="function">
    <text evidence="1 11">Binds the 23S rRNA.</text>
</comment>
<evidence type="ECO:0000256" key="4">
    <source>
        <dbReference type="ARBA" id="ARBA00022723"/>
    </source>
</evidence>
<evidence type="ECO:0000256" key="1">
    <source>
        <dbReference type="ARBA" id="ARBA00003795"/>
    </source>
</evidence>
<keyword evidence="6 11" id="KW-0862">Zinc</keyword>
<dbReference type="KEGG" id="vos:KNV97_19925"/>
<evidence type="ECO:0000256" key="11">
    <source>
        <dbReference type="HAMAP-Rule" id="MF_00501"/>
    </source>
</evidence>
<dbReference type="GO" id="GO:0019843">
    <property type="term" value="F:rRNA binding"/>
    <property type="evidence" value="ECO:0007669"/>
    <property type="project" value="UniProtKB-KW"/>
</dbReference>
<evidence type="ECO:0000256" key="7">
    <source>
        <dbReference type="ARBA" id="ARBA00022884"/>
    </source>
</evidence>
<dbReference type="GO" id="GO:0046872">
    <property type="term" value="F:metal ion binding"/>
    <property type="evidence" value="ECO:0007669"/>
    <property type="project" value="UniProtKB-KW"/>
</dbReference>
<feature type="binding site" evidence="11">
    <location>
        <position position="38"/>
    </location>
    <ligand>
        <name>Zn(2+)</name>
        <dbReference type="ChEBI" id="CHEBI:29105"/>
    </ligand>
</feature>
<feature type="binding site" evidence="11">
    <location>
        <position position="16"/>
    </location>
    <ligand>
        <name>Zn(2+)</name>
        <dbReference type="ChEBI" id="CHEBI:29105"/>
    </ligand>
</feature>
<proteinExistence type="inferred from homology"/>
<keyword evidence="4 11" id="KW-0479">Metal-binding</keyword>